<sequence length="268" mass="30386">MITQPTNAPLGNNTEGSRSITEPLVLDVMQSYISNQAPLSSHPIPQDRWSRYQHIELVNIIDDPGKVMLTRSMTIKLTATSVSECLFADFLSEIEPKKVSKALKHPGWINTMQEELNQLYRNKVWTLVPFPYGKIAIVYQMDVKSAFLNGKLKEKVNVKQPPGFESSEFLDYVCKLDKTHYGLKQEPKACPKCKISVQSKRIISKSYEKNPQVPKRKLVGWSAKKQQSVAISSAEAENVAAAWEFWSTAWRILFTFGAASSLQSHHWD</sequence>
<dbReference type="InterPro" id="IPR013103">
    <property type="entry name" value="RVT_2"/>
</dbReference>
<gene>
    <name evidence="2" type="ORF">Tci_426018</name>
</gene>
<accession>A0A699HMD5</accession>
<protein>
    <submittedName>
        <fullName evidence="2">Retrovirus-related Pol polyprotein from transposon TNT 1-94</fullName>
    </submittedName>
</protein>
<name>A0A699HMD5_TANCI</name>
<dbReference type="AlphaFoldDB" id="A0A699HMD5"/>
<evidence type="ECO:0000313" key="2">
    <source>
        <dbReference type="EMBL" id="GEY54044.1"/>
    </source>
</evidence>
<dbReference type="Pfam" id="PF07727">
    <property type="entry name" value="RVT_2"/>
    <property type="match status" value="1"/>
</dbReference>
<dbReference type="EMBL" id="BKCJ010187243">
    <property type="protein sequence ID" value="GEY54044.1"/>
    <property type="molecule type" value="Genomic_DNA"/>
</dbReference>
<proteinExistence type="predicted"/>
<feature type="domain" description="Reverse transcriptase Ty1/copia-type" evidence="1">
    <location>
        <begin position="136"/>
        <end position="193"/>
    </location>
</feature>
<organism evidence="2">
    <name type="scientific">Tanacetum cinerariifolium</name>
    <name type="common">Dalmatian daisy</name>
    <name type="synonym">Chrysanthemum cinerariifolium</name>
    <dbReference type="NCBI Taxonomy" id="118510"/>
    <lineage>
        <taxon>Eukaryota</taxon>
        <taxon>Viridiplantae</taxon>
        <taxon>Streptophyta</taxon>
        <taxon>Embryophyta</taxon>
        <taxon>Tracheophyta</taxon>
        <taxon>Spermatophyta</taxon>
        <taxon>Magnoliopsida</taxon>
        <taxon>eudicotyledons</taxon>
        <taxon>Gunneridae</taxon>
        <taxon>Pentapetalae</taxon>
        <taxon>asterids</taxon>
        <taxon>campanulids</taxon>
        <taxon>Asterales</taxon>
        <taxon>Asteraceae</taxon>
        <taxon>Asteroideae</taxon>
        <taxon>Anthemideae</taxon>
        <taxon>Anthemidinae</taxon>
        <taxon>Tanacetum</taxon>
    </lineage>
</organism>
<evidence type="ECO:0000259" key="1">
    <source>
        <dbReference type="Pfam" id="PF07727"/>
    </source>
</evidence>
<reference evidence="2" key="1">
    <citation type="journal article" date="2019" name="Sci. Rep.">
        <title>Draft genome of Tanacetum cinerariifolium, the natural source of mosquito coil.</title>
        <authorList>
            <person name="Yamashiro T."/>
            <person name="Shiraishi A."/>
            <person name="Satake H."/>
            <person name="Nakayama K."/>
        </authorList>
    </citation>
    <scope>NUCLEOTIDE SEQUENCE</scope>
</reference>
<comment type="caution">
    <text evidence="2">The sequence shown here is derived from an EMBL/GenBank/DDBJ whole genome shotgun (WGS) entry which is preliminary data.</text>
</comment>